<comment type="caution">
    <text evidence="3">The sequence shown here is derived from an EMBL/GenBank/DDBJ whole genome shotgun (WGS) entry which is preliminary data.</text>
</comment>
<dbReference type="PANTHER" id="PTHR12419">
    <property type="entry name" value="OTU DOMAIN CONTAINING PROTEIN"/>
    <property type="match status" value="1"/>
</dbReference>
<feature type="compositionally biased region" description="Acidic residues" evidence="1">
    <location>
        <begin position="1"/>
        <end position="10"/>
    </location>
</feature>
<protein>
    <submittedName>
        <fullName evidence="3">OTU domain-containing protein 6B</fullName>
    </submittedName>
</protein>
<proteinExistence type="predicted"/>
<evidence type="ECO:0000256" key="1">
    <source>
        <dbReference type="SAM" id="MobiDB-lite"/>
    </source>
</evidence>
<dbReference type="SUPFAM" id="SSF54001">
    <property type="entry name" value="Cysteine proteinases"/>
    <property type="match status" value="1"/>
</dbReference>
<dbReference type="OMA" id="YELGAHY"/>
<feature type="compositionally biased region" description="Polar residues" evidence="1">
    <location>
        <begin position="96"/>
        <end position="106"/>
    </location>
</feature>
<evidence type="ECO:0000313" key="3">
    <source>
        <dbReference type="EMBL" id="KAA8494307.1"/>
    </source>
</evidence>
<sequence length="348" mass="38250">MMAELGEDVDADVRGHDGETLNELEARHAEEGEQLARRAEMMRARVPKKDRVGRARVQEEVDELMRSLRLRHADERKQLGVEAAPATVLPADAARTEQTPLSPQSREPSKAQKRKLKKKAQQEEMERRLEEDKAAARALPNEKQAEADTLCKKLEPLGLTLHAIPPDGNCLFASVADQLVRNASSSSDLDPALLNANSSAASAALRRIVADHMLAHQDDFAPFLDTDVPFQTCCEQIRDEPNCWGGQLEIKALAEALAARIEVFAADLPLVVSEPPQDTPVKRTIRLSYHRKMYGLGEHYNSVVPESASASNKVIASPVRDCFTLGSDGAAHVADRKAALVSMSRFTL</sequence>
<feature type="compositionally biased region" description="Basic and acidic residues" evidence="1">
    <location>
        <begin position="120"/>
        <end position="135"/>
    </location>
</feature>
<name>A0A5J4YV83_PORPP</name>
<accession>A0A5J4YV83</accession>
<dbReference type="CDD" id="cd22748">
    <property type="entry name" value="OTU_OTUD6-like"/>
    <property type="match status" value="1"/>
</dbReference>
<evidence type="ECO:0000259" key="2">
    <source>
        <dbReference type="PROSITE" id="PS50802"/>
    </source>
</evidence>
<dbReference type="AlphaFoldDB" id="A0A5J4YV83"/>
<feature type="compositionally biased region" description="Basic and acidic residues" evidence="1">
    <location>
        <begin position="11"/>
        <end position="33"/>
    </location>
</feature>
<evidence type="ECO:0000313" key="4">
    <source>
        <dbReference type="Proteomes" id="UP000324585"/>
    </source>
</evidence>
<gene>
    <name evidence="3" type="ORF">FVE85_4282</name>
</gene>
<organism evidence="3 4">
    <name type="scientific">Porphyridium purpureum</name>
    <name type="common">Red alga</name>
    <name type="synonym">Porphyridium cruentum</name>
    <dbReference type="NCBI Taxonomy" id="35688"/>
    <lineage>
        <taxon>Eukaryota</taxon>
        <taxon>Rhodophyta</taxon>
        <taxon>Bangiophyceae</taxon>
        <taxon>Porphyridiales</taxon>
        <taxon>Porphyridiaceae</taxon>
        <taxon>Porphyridium</taxon>
    </lineage>
</organism>
<feature type="compositionally biased region" description="Low complexity" evidence="1">
    <location>
        <begin position="83"/>
        <end position="93"/>
    </location>
</feature>
<dbReference type="GO" id="GO:0016579">
    <property type="term" value="P:protein deubiquitination"/>
    <property type="evidence" value="ECO:0007669"/>
    <property type="project" value="TreeGrafter"/>
</dbReference>
<dbReference type="InterPro" id="IPR050704">
    <property type="entry name" value="Peptidase_C85-like"/>
</dbReference>
<dbReference type="OrthoDB" id="5749at2759"/>
<dbReference type="Proteomes" id="UP000324585">
    <property type="component" value="Unassembled WGS sequence"/>
</dbReference>
<keyword evidence="4" id="KW-1185">Reference proteome</keyword>
<dbReference type="PANTHER" id="PTHR12419:SF10">
    <property type="entry name" value="DEUBIQUITINASE OTUD6B"/>
    <property type="match status" value="1"/>
</dbReference>
<feature type="region of interest" description="Disordered" evidence="1">
    <location>
        <begin position="81"/>
        <end position="141"/>
    </location>
</feature>
<dbReference type="Gene3D" id="3.90.70.80">
    <property type="match status" value="1"/>
</dbReference>
<reference evidence="4" key="1">
    <citation type="journal article" date="2019" name="Nat. Commun.">
        <title>Expansion of phycobilisome linker gene families in mesophilic red algae.</title>
        <authorList>
            <person name="Lee J."/>
            <person name="Kim D."/>
            <person name="Bhattacharya D."/>
            <person name="Yoon H.S."/>
        </authorList>
    </citation>
    <scope>NUCLEOTIDE SEQUENCE [LARGE SCALE GENOMIC DNA]</scope>
    <source>
        <strain evidence="4">CCMP 1328</strain>
    </source>
</reference>
<dbReference type="GO" id="GO:0004843">
    <property type="term" value="F:cysteine-type deubiquitinase activity"/>
    <property type="evidence" value="ECO:0007669"/>
    <property type="project" value="TreeGrafter"/>
</dbReference>
<dbReference type="InterPro" id="IPR003323">
    <property type="entry name" value="OTU_dom"/>
</dbReference>
<dbReference type="EMBL" id="VRMN01000005">
    <property type="protein sequence ID" value="KAA8494307.1"/>
    <property type="molecule type" value="Genomic_DNA"/>
</dbReference>
<feature type="region of interest" description="Disordered" evidence="1">
    <location>
        <begin position="1"/>
        <end position="33"/>
    </location>
</feature>
<feature type="domain" description="OTU" evidence="2">
    <location>
        <begin position="159"/>
        <end position="306"/>
    </location>
</feature>
<dbReference type="PROSITE" id="PS50802">
    <property type="entry name" value="OTU"/>
    <property type="match status" value="1"/>
</dbReference>
<dbReference type="Pfam" id="PF02338">
    <property type="entry name" value="OTU"/>
    <property type="match status" value="1"/>
</dbReference>
<dbReference type="InterPro" id="IPR038765">
    <property type="entry name" value="Papain-like_cys_pep_sf"/>
</dbReference>